<sequence length="62" mass="6945">MFEKPFRSLFGEERHRVERVSISAAAQLPLKLGDVCVTRPEAPGFSLLCDTIAPYIILVMQP</sequence>
<keyword evidence="2" id="KW-1185">Reference proteome</keyword>
<gene>
    <name evidence="1" type="ORF">QBC32DRAFT_330785</name>
</gene>
<accession>A0AAN6P2F4</accession>
<reference evidence="1" key="1">
    <citation type="journal article" date="2023" name="Mol. Phylogenet. Evol.">
        <title>Genome-scale phylogeny and comparative genomics of the fungal order Sordariales.</title>
        <authorList>
            <person name="Hensen N."/>
            <person name="Bonometti L."/>
            <person name="Westerberg I."/>
            <person name="Brannstrom I.O."/>
            <person name="Guillou S."/>
            <person name="Cros-Aarteil S."/>
            <person name="Calhoun S."/>
            <person name="Haridas S."/>
            <person name="Kuo A."/>
            <person name="Mondo S."/>
            <person name="Pangilinan J."/>
            <person name="Riley R."/>
            <person name="LaButti K."/>
            <person name="Andreopoulos B."/>
            <person name="Lipzen A."/>
            <person name="Chen C."/>
            <person name="Yan M."/>
            <person name="Daum C."/>
            <person name="Ng V."/>
            <person name="Clum A."/>
            <person name="Steindorff A."/>
            <person name="Ohm R.A."/>
            <person name="Martin F."/>
            <person name="Silar P."/>
            <person name="Natvig D.O."/>
            <person name="Lalanne C."/>
            <person name="Gautier V."/>
            <person name="Ament-Velasquez S.L."/>
            <person name="Kruys A."/>
            <person name="Hutchinson M.I."/>
            <person name="Powell A.J."/>
            <person name="Barry K."/>
            <person name="Miller A.N."/>
            <person name="Grigoriev I.V."/>
            <person name="Debuchy R."/>
            <person name="Gladieux P."/>
            <person name="Hiltunen Thoren M."/>
            <person name="Johannesson H."/>
        </authorList>
    </citation>
    <scope>NUCLEOTIDE SEQUENCE</scope>
    <source>
        <strain evidence="1">CBS 626.80</strain>
    </source>
</reference>
<dbReference type="Proteomes" id="UP001303222">
    <property type="component" value="Unassembled WGS sequence"/>
</dbReference>
<evidence type="ECO:0000313" key="1">
    <source>
        <dbReference type="EMBL" id="KAK3956497.1"/>
    </source>
</evidence>
<evidence type="ECO:0000313" key="2">
    <source>
        <dbReference type="Proteomes" id="UP001303222"/>
    </source>
</evidence>
<dbReference type="AlphaFoldDB" id="A0AAN6P2F4"/>
<dbReference type="EMBL" id="MU859065">
    <property type="protein sequence ID" value="KAK3956497.1"/>
    <property type="molecule type" value="Genomic_DNA"/>
</dbReference>
<protein>
    <submittedName>
        <fullName evidence="1">Uncharacterized protein</fullName>
    </submittedName>
</protein>
<reference evidence="1" key="2">
    <citation type="submission" date="2023-06" db="EMBL/GenBank/DDBJ databases">
        <authorList>
            <consortium name="Lawrence Berkeley National Laboratory"/>
            <person name="Mondo S.J."/>
            <person name="Hensen N."/>
            <person name="Bonometti L."/>
            <person name="Westerberg I."/>
            <person name="Brannstrom I.O."/>
            <person name="Guillou S."/>
            <person name="Cros-Aarteil S."/>
            <person name="Calhoun S."/>
            <person name="Haridas S."/>
            <person name="Kuo A."/>
            <person name="Pangilinan J."/>
            <person name="Riley R."/>
            <person name="Labutti K."/>
            <person name="Andreopoulos B."/>
            <person name="Lipzen A."/>
            <person name="Chen C."/>
            <person name="Yanf M."/>
            <person name="Daum C."/>
            <person name="Ng V."/>
            <person name="Clum A."/>
            <person name="Steindorff A."/>
            <person name="Ohm R."/>
            <person name="Martin F."/>
            <person name="Silar P."/>
            <person name="Natvig D."/>
            <person name="Lalanne C."/>
            <person name="Gautier V."/>
            <person name="Ament-Velasquez S.L."/>
            <person name="Kruys A."/>
            <person name="Hutchinson M.I."/>
            <person name="Powell A.J."/>
            <person name="Barry K."/>
            <person name="Miller A.N."/>
            <person name="Grigoriev I.V."/>
            <person name="Debuchy R."/>
            <person name="Gladieux P."/>
            <person name="Thoren M.H."/>
            <person name="Johannesson H."/>
        </authorList>
    </citation>
    <scope>NUCLEOTIDE SEQUENCE</scope>
    <source>
        <strain evidence="1">CBS 626.80</strain>
    </source>
</reference>
<organism evidence="1 2">
    <name type="scientific">Pseudoneurospora amorphoporcata</name>
    <dbReference type="NCBI Taxonomy" id="241081"/>
    <lineage>
        <taxon>Eukaryota</taxon>
        <taxon>Fungi</taxon>
        <taxon>Dikarya</taxon>
        <taxon>Ascomycota</taxon>
        <taxon>Pezizomycotina</taxon>
        <taxon>Sordariomycetes</taxon>
        <taxon>Sordariomycetidae</taxon>
        <taxon>Sordariales</taxon>
        <taxon>Sordariaceae</taxon>
        <taxon>Pseudoneurospora</taxon>
    </lineage>
</organism>
<proteinExistence type="predicted"/>
<name>A0AAN6P2F4_9PEZI</name>
<comment type="caution">
    <text evidence="1">The sequence shown here is derived from an EMBL/GenBank/DDBJ whole genome shotgun (WGS) entry which is preliminary data.</text>
</comment>